<keyword evidence="1" id="KW-0378">Hydrolase</keyword>
<dbReference type="InterPro" id="IPR029021">
    <property type="entry name" value="Prot-tyrosine_phosphatase-like"/>
</dbReference>
<organism evidence="4 5">
    <name type="scientific">Durusdinium trenchii</name>
    <dbReference type="NCBI Taxonomy" id="1381693"/>
    <lineage>
        <taxon>Eukaryota</taxon>
        <taxon>Sar</taxon>
        <taxon>Alveolata</taxon>
        <taxon>Dinophyceae</taxon>
        <taxon>Suessiales</taxon>
        <taxon>Symbiodiniaceae</taxon>
        <taxon>Durusdinium</taxon>
    </lineage>
</organism>
<gene>
    <name evidence="4" type="ORF">SCF082_LOCUS11751</name>
</gene>
<keyword evidence="2" id="KW-1133">Transmembrane helix</keyword>
<dbReference type="PROSITE" id="PS51181">
    <property type="entry name" value="PPASE_TENSIN"/>
    <property type="match status" value="1"/>
</dbReference>
<feature type="transmembrane region" description="Helical" evidence="2">
    <location>
        <begin position="17"/>
        <end position="39"/>
    </location>
</feature>
<dbReference type="Gene3D" id="3.90.190.10">
    <property type="entry name" value="Protein tyrosine phosphatase superfamily"/>
    <property type="match status" value="1"/>
</dbReference>
<sequence length="571" mass="62894">MVVVASFVFNSLSMLDVAVAGVLVAIVHSLYTIICRVVLGSKHFWQLTCVTWEVLLSSTKLLGSILVLVVVQVEELEHEVNGETTMTVSRPMFWCFFVLSLIVPRAVVYVWSACQQCARRQVSKNRKRFTEGDFDLDLAYISGRILAMSFPAQDLEAQFRNPMAEVQRFLQSRHPQHRVYNLCKEEHRRYDETSFWQVRRRITFFDHNVCPLRLLVDLVEEQHRFLAEEPKNVVVIHCKVVAFSTEAIRWQLELAAGWPANRTVYAGVAANSPTLIAWPETYQSAGYAGLVVFIRKGLTQEQIDAAPYGAGAVANVTAGGPGGNLPAGLPHQTPLDRADMATCRSQLINYVSLLGENLHCRSAPAATQRVIRDHRWQRACHIEEVGTANHFIETVNAVVAGKAVPPPPPKPKGLAAVCSNPMPVVFAKPPGAKFAAIPPPGAPINPVAGNEVTPIAMETLLQTGVPGIITSRLRAFLLRERRLASRILSRYREKDSRDLIKELCLANAVLSGAMSAAERSLGLSAVFIAPEDRIHVGGAGLACQNLTGDTAIDLDIQEAEYRKLTSVEQSP</sequence>
<accession>A0ABP0JF87</accession>
<feature type="domain" description="Phosphatase tensin-type" evidence="3">
    <location>
        <begin position="127"/>
        <end position="239"/>
    </location>
</feature>
<protein>
    <submittedName>
        <fullName evidence="4">4</fullName>
    </submittedName>
</protein>
<evidence type="ECO:0000313" key="4">
    <source>
        <dbReference type="EMBL" id="CAK9013021.1"/>
    </source>
</evidence>
<keyword evidence="5" id="KW-1185">Reference proteome</keyword>
<dbReference type="EMBL" id="CAXAMM010007003">
    <property type="protein sequence ID" value="CAK9013021.1"/>
    <property type="molecule type" value="Genomic_DNA"/>
</dbReference>
<feature type="transmembrane region" description="Helical" evidence="2">
    <location>
        <begin position="91"/>
        <end position="111"/>
    </location>
</feature>
<keyword evidence="2" id="KW-0812">Transmembrane</keyword>
<evidence type="ECO:0000313" key="5">
    <source>
        <dbReference type="Proteomes" id="UP001642464"/>
    </source>
</evidence>
<dbReference type="InterPro" id="IPR029023">
    <property type="entry name" value="Tensin_phosphatase"/>
</dbReference>
<keyword evidence="2" id="KW-0472">Membrane</keyword>
<evidence type="ECO:0000256" key="2">
    <source>
        <dbReference type="SAM" id="Phobius"/>
    </source>
</evidence>
<dbReference type="PANTHER" id="PTHR12305:SF60">
    <property type="entry name" value="PHOSPHATIDYLINOSITOL 3,4,5-TRISPHOSPHATE 3-PHOSPHATASE TPTE2-RELATED"/>
    <property type="match status" value="1"/>
</dbReference>
<name>A0ABP0JF87_9DINO</name>
<proteinExistence type="predicted"/>
<feature type="transmembrane region" description="Helical" evidence="2">
    <location>
        <begin position="51"/>
        <end position="71"/>
    </location>
</feature>
<dbReference type="SUPFAM" id="SSF52799">
    <property type="entry name" value="(Phosphotyrosine protein) phosphatases II"/>
    <property type="match status" value="1"/>
</dbReference>
<comment type="caution">
    <text evidence="4">The sequence shown here is derived from an EMBL/GenBank/DDBJ whole genome shotgun (WGS) entry which is preliminary data.</text>
</comment>
<dbReference type="PANTHER" id="PTHR12305">
    <property type="entry name" value="PHOSPHATASE WITH HOMOLOGY TO TENSIN"/>
    <property type="match status" value="1"/>
</dbReference>
<reference evidence="4 5" key="1">
    <citation type="submission" date="2024-02" db="EMBL/GenBank/DDBJ databases">
        <authorList>
            <person name="Chen Y."/>
            <person name="Shah S."/>
            <person name="Dougan E. K."/>
            <person name="Thang M."/>
            <person name="Chan C."/>
        </authorList>
    </citation>
    <scope>NUCLEOTIDE SEQUENCE [LARGE SCALE GENOMIC DNA]</scope>
</reference>
<dbReference type="Proteomes" id="UP001642464">
    <property type="component" value="Unassembled WGS sequence"/>
</dbReference>
<dbReference type="InterPro" id="IPR051281">
    <property type="entry name" value="Dual-spec_lipid-protein_phosph"/>
</dbReference>
<evidence type="ECO:0000259" key="3">
    <source>
        <dbReference type="PROSITE" id="PS51181"/>
    </source>
</evidence>
<evidence type="ECO:0000256" key="1">
    <source>
        <dbReference type="ARBA" id="ARBA00022801"/>
    </source>
</evidence>